<dbReference type="RefSeq" id="WP_304416198.1">
    <property type="nucleotide sequence ID" value="NZ_JANAIE010000002.1"/>
</dbReference>
<organism evidence="2 3">
    <name type="scientific">Profundicola chukchiensis</name>
    <dbReference type="NCBI Taxonomy" id="2961959"/>
    <lineage>
        <taxon>Bacteria</taxon>
        <taxon>Pseudomonadati</taxon>
        <taxon>Bacteroidota</taxon>
        <taxon>Flavobacteriia</taxon>
        <taxon>Flavobacteriales</taxon>
        <taxon>Weeksellaceae</taxon>
        <taxon>Profundicola</taxon>
    </lineage>
</organism>
<comment type="caution">
    <text evidence="2">The sequence shown here is derived from an EMBL/GenBank/DDBJ whole genome shotgun (WGS) entry which is preliminary data.</text>
</comment>
<dbReference type="EMBL" id="JANCMU010000006">
    <property type="protein sequence ID" value="MDG4946703.1"/>
    <property type="molecule type" value="Genomic_DNA"/>
</dbReference>
<gene>
    <name evidence="2" type="ORF">NMK71_09765</name>
</gene>
<dbReference type="Pfam" id="PF14123">
    <property type="entry name" value="DUF4290"/>
    <property type="match status" value="1"/>
</dbReference>
<evidence type="ECO:0000256" key="1">
    <source>
        <dbReference type="SAM" id="MobiDB-lite"/>
    </source>
</evidence>
<accession>A0A9X4MXI0</accession>
<reference evidence="2" key="1">
    <citation type="submission" date="2022-07" db="EMBL/GenBank/DDBJ databases">
        <title>Description and genome-wide analysis of Profundicola chukchiensis gen. nov., sp. nov., marine bacteria isolated from bottom sediments of the Chukchi Sea.</title>
        <authorList>
            <person name="Romanenko L."/>
            <person name="Otstavnykh N."/>
            <person name="Kurilenko V."/>
            <person name="Eremeev V."/>
            <person name="Velansky P."/>
            <person name="Mikhailov V."/>
            <person name="Isaeva M."/>
        </authorList>
    </citation>
    <scope>NUCLEOTIDE SEQUENCE</scope>
    <source>
        <strain evidence="2">KMM 9713</strain>
    </source>
</reference>
<feature type="compositionally biased region" description="Basic residues" evidence="1">
    <location>
        <begin position="191"/>
        <end position="206"/>
    </location>
</feature>
<dbReference type="AlphaFoldDB" id="A0A9X4MXI0"/>
<sequence length="206" mass="24566">MQYNTTREKLIIPEYGRHVQEMVNHCKKIENKDDRNEFAHAIIEVMGNLNTHLRDVQDFQHKLWDQLFIMADFDLDVDSPYPTPKKEDFSKPPNKIPYPVFNLKYRYYGQNIQRMIDVAVEWEEGEKRDGLIQSIANQMKKSYLLWNKDNVDDRVIFNQLKDMSNGKIDIQQMEEDINLSSSRDLTQGKPRGAKKYSKKRRPKRKK</sequence>
<dbReference type="InterPro" id="IPR025632">
    <property type="entry name" value="DUF4290"/>
</dbReference>
<proteinExistence type="predicted"/>
<evidence type="ECO:0000313" key="2">
    <source>
        <dbReference type="EMBL" id="MDG4946703.1"/>
    </source>
</evidence>
<feature type="region of interest" description="Disordered" evidence="1">
    <location>
        <begin position="176"/>
        <end position="206"/>
    </location>
</feature>
<name>A0A9X4MXI0_9FLAO</name>
<evidence type="ECO:0000313" key="3">
    <source>
        <dbReference type="Proteomes" id="UP001152599"/>
    </source>
</evidence>
<protein>
    <submittedName>
        <fullName evidence="2">DUF4290 domain-containing protein</fullName>
    </submittedName>
</protein>
<keyword evidence="3" id="KW-1185">Reference proteome</keyword>
<dbReference type="Proteomes" id="UP001152599">
    <property type="component" value="Unassembled WGS sequence"/>
</dbReference>